<dbReference type="PROSITE" id="PS50931">
    <property type="entry name" value="HTH_LYSR"/>
    <property type="match status" value="1"/>
</dbReference>
<dbReference type="GO" id="GO:0003677">
    <property type="term" value="F:DNA binding"/>
    <property type="evidence" value="ECO:0007669"/>
    <property type="project" value="UniProtKB-KW"/>
</dbReference>
<dbReference type="Proteomes" id="UP000183407">
    <property type="component" value="Unassembled WGS sequence"/>
</dbReference>
<evidence type="ECO:0000313" key="7">
    <source>
        <dbReference type="Proteomes" id="UP000183407"/>
    </source>
</evidence>
<evidence type="ECO:0000256" key="3">
    <source>
        <dbReference type="ARBA" id="ARBA00023125"/>
    </source>
</evidence>
<keyword evidence="3 6" id="KW-0238">DNA-binding</keyword>
<dbReference type="Gene3D" id="3.40.190.10">
    <property type="entry name" value="Periplasmic binding protein-like II"/>
    <property type="match status" value="2"/>
</dbReference>
<dbReference type="PANTHER" id="PTHR30118:SF15">
    <property type="entry name" value="TRANSCRIPTIONAL REGULATORY PROTEIN"/>
    <property type="match status" value="1"/>
</dbReference>
<dbReference type="EMBL" id="FNTL01000004">
    <property type="protein sequence ID" value="SED73093.1"/>
    <property type="molecule type" value="Genomic_DNA"/>
</dbReference>
<protein>
    <submittedName>
        <fullName evidence="6">DNA-binding transcriptional regulator, LysR family</fullName>
    </submittedName>
</protein>
<dbReference type="InterPro" id="IPR050389">
    <property type="entry name" value="LysR-type_TF"/>
</dbReference>
<dbReference type="PANTHER" id="PTHR30118">
    <property type="entry name" value="HTH-TYPE TRANSCRIPTIONAL REGULATOR LEUO-RELATED"/>
    <property type="match status" value="1"/>
</dbReference>
<evidence type="ECO:0000313" key="6">
    <source>
        <dbReference type="EMBL" id="SED73093.1"/>
    </source>
</evidence>
<accession>A0A1H5D2L1</accession>
<keyword evidence="2" id="KW-0805">Transcription regulation</keyword>
<comment type="similarity">
    <text evidence="1">Belongs to the LysR transcriptional regulatory family.</text>
</comment>
<reference evidence="7" key="1">
    <citation type="submission" date="2016-10" db="EMBL/GenBank/DDBJ databases">
        <authorList>
            <person name="Varghese N."/>
        </authorList>
    </citation>
    <scope>NUCLEOTIDE SEQUENCE [LARGE SCALE GENOMIC DNA]</scope>
    <source>
        <strain evidence="7">DSM 44719</strain>
    </source>
</reference>
<dbReference type="InterPro" id="IPR005119">
    <property type="entry name" value="LysR_subst-bd"/>
</dbReference>
<dbReference type="Pfam" id="PF03466">
    <property type="entry name" value="LysR_substrate"/>
    <property type="match status" value="1"/>
</dbReference>
<dbReference type="InterPro" id="IPR036390">
    <property type="entry name" value="WH_DNA-bd_sf"/>
</dbReference>
<dbReference type="InterPro" id="IPR036388">
    <property type="entry name" value="WH-like_DNA-bd_sf"/>
</dbReference>
<evidence type="ECO:0000256" key="1">
    <source>
        <dbReference type="ARBA" id="ARBA00009437"/>
    </source>
</evidence>
<proteinExistence type="inferred from homology"/>
<name>A0A1H5D2L1_RHOJO</name>
<evidence type="ECO:0000259" key="5">
    <source>
        <dbReference type="PROSITE" id="PS50931"/>
    </source>
</evidence>
<dbReference type="PRINTS" id="PR00039">
    <property type="entry name" value="HTHLYSR"/>
</dbReference>
<dbReference type="AlphaFoldDB" id="A0A1H5D2L1"/>
<feature type="domain" description="HTH lysR-type" evidence="5">
    <location>
        <begin position="17"/>
        <end position="74"/>
    </location>
</feature>
<keyword evidence="4" id="KW-0804">Transcription</keyword>
<dbReference type="SUPFAM" id="SSF53850">
    <property type="entry name" value="Periplasmic binding protein-like II"/>
    <property type="match status" value="1"/>
</dbReference>
<dbReference type="CDD" id="cd08459">
    <property type="entry name" value="PBP2_DntR_NahR_LinR_like"/>
    <property type="match status" value="1"/>
</dbReference>
<evidence type="ECO:0000256" key="2">
    <source>
        <dbReference type="ARBA" id="ARBA00023015"/>
    </source>
</evidence>
<dbReference type="GO" id="GO:0003700">
    <property type="term" value="F:DNA-binding transcription factor activity"/>
    <property type="evidence" value="ECO:0007669"/>
    <property type="project" value="InterPro"/>
</dbReference>
<dbReference type="Pfam" id="PF00126">
    <property type="entry name" value="HTH_1"/>
    <property type="match status" value="1"/>
</dbReference>
<gene>
    <name evidence="6" type="ORF">SAMN04490220_5357</name>
</gene>
<dbReference type="SUPFAM" id="SSF46785">
    <property type="entry name" value="Winged helix' DNA-binding domain"/>
    <property type="match status" value="1"/>
</dbReference>
<dbReference type="InterPro" id="IPR000847">
    <property type="entry name" value="LysR_HTH_N"/>
</dbReference>
<dbReference type="Gene3D" id="1.10.10.10">
    <property type="entry name" value="Winged helix-like DNA-binding domain superfamily/Winged helix DNA-binding domain"/>
    <property type="match status" value="1"/>
</dbReference>
<sequence length="315" mass="34841">MFDIPPSTASICFVGDYDLNLVRTFLLLYETRSVTRTAECLSLTQPSVSHALGRMRKQFNDSLFSRSTNGLQPTELAISMYPTLRQAIEVIDSTVSGVGQFDSATSRRTFRLHATDLGEVSLLPPVLARIAETAPGVDLHVTPLNFSVVETELRQGQADAVICTPRVTADDFERDVLFPDSYCGICSDAHPRIGRTPTLDEFLGERHIAVDVAAGHTDVDRSLSLLGHSRDVALRISHFAALPQLLETTPYLSIIPASVAEQFCRMADVKIFDLPFDVPAVEISLYTYKRVLPDPGTEWFRRTVKAALTEARTVR</sequence>
<evidence type="ECO:0000256" key="4">
    <source>
        <dbReference type="ARBA" id="ARBA00023163"/>
    </source>
</evidence>
<organism evidence="6 7">
    <name type="scientific">Rhodococcus jostii</name>
    <dbReference type="NCBI Taxonomy" id="132919"/>
    <lineage>
        <taxon>Bacteria</taxon>
        <taxon>Bacillati</taxon>
        <taxon>Actinomycetota</taxon>
        <taxon>Actinomycetes</taxon>
        <taxon>Mycobacteriales</taxon>
        <taxon>Nocardiaceae</taxon>
        <taxon>Rhodococcus</taxon>
    </lineage>
</organism>